<dbReference type="Proteomes" id="UP000228934">
    <property type="component" value="Unassembled WGS sequence"/>
</dbReference>
<keyword evidence="1" id="KW-0472">Membrane</keyword>
<organism evidence="2 3">
    <name type="scientific">Aquarana catesbeiana</name>
    <name type="common">American bullfrog</name>
    <name type="synonym">Rana catesbeiana</name>
    <dbReference type="NCBI Taxonomy" id="8400"/>
    <lineage>
        <taxon>Eukaryota</taxon>
        <taxon>Metazoa</taxon>
        <taxon>Chordata</taxon>
        <taxon>Craniata</taxon>
        <taxon>Vertebrata</taxon>
        <taxon>Euteleostomi</taxon>
        <taxon>Amphibia</taxon>
        <taxon>Batrachia</taxon>
        <taxon>Anura</taxon>
        <taxon>Neobatrachia</taxon>
        <taxon>Ranoidea</taxon>
        <taxon>Ranidae</taxon>
        <taxon>Aquarana</taxon>
    </lineage>
</organism>
<dbReference type="AlphaFoldDB" id="A0A2G9QCB4"/>
<evidence type="ECO:0000256" key="1">
    <source>
        <dbReference type="SAM" id="Phobius"/>
    </source>
</evidence>
<feature type="transmembrane region" description="Helical" evidence="1">
    <location>
        <begin position="6"/>
        <end position="25"/>
    </location>
</feature>
<gene>
    <name evidence="2" type="ORF">AB205_0191910</name>
</gene>
<keyword evidence="3" id="KW-1185">Reference proteome</keyword>
<accession>A0A2G9QCB4</accession>
<name>A0A2G9QCB4_AQUCT</name>
<dbReference type="EMBL" id="KZ060119">
    <property type="protein sequence ID" value="PIO12791.1"/>
    <property type="molecule type" value="Genomic_DNA"/>
</dbReference>
<reference evidence="3" key="1">
    <citation type="journal article" date="2017" name="Nat. Commun.">
        <title>The North American bullfrog draft genome provides insight into hormonal regulation of long noncoding RNA.</title>
        <authorList>
            <person name="Hammond S.A."/>
            <person name="Warren R.L."/>
            <person name="Vandervalk B.P."/>
            <person name="Kucuk E."/>
            <person name="Khan H."/>
            <person name="Gibb E.A."/>
            <person name="Pandoh P."/>
            <person name="Kirk H."/>
            <person name="Zhao Y."/>
            <person name="Jones M."/>
            <person name="Mungall A.J."/>
            <person name="Coope R."/>
            <person name="Pleasance S."/>
            <person name="Moore R.A."/>
            <person name="Holt R.A."/>
            <person name="Round J.M."/>
            <person name="Ohora S."/>
            <person name="Walle B.V."/>
            <person name="Veldhoen N."/>
            <person name="Helbing C.C."/>
            <person name="Birol I."/>
        </authorList>
    </citation>
    <scope>NUCLEOTIDE SEQUENCE [LARGE SCALE GENOMIC DNA]</scope>
</reference>
<protein>
    <submittedName>
        <fullName evidence="2">Uncharacterized protein</fullName>
    </submittedName>
</protein>
<keyword evidence="1" id="KW-1133">Transmembrane helix</keyword>
<evidence type="ECO:0000313" key="3">
    <source>
        <dbReference type="Proteomes" id="UP000228934"/>
    </source>
</evidence>
<evidence type="ECO:0000313" key="2">
    <source>
        <dbReference type="EMBL" id="PIO12791.1"/>
    </source>
</evidence>
<keyword evidence="1" id="KW-0812">Transmembrane</keyword>
<sequence>MRYLTCMLIHMLFVYTASFVKTVLLKIHMIRRKLRCFFFPQIRWSRIGHTFRS</sequence>
<proteinExistence type="predicted"/>